<dbReference type="Proteomes" id="UP000267223">
    <property type="component" value="Unassembled WGS sequence"/>
</dbReference>
<dbReference type="InterPro" id="IPR002123">
    <property type="entry name" value="Plipid/glycerol_acylTrfase"/>
</dbReference>
<keyword evidence="2 6" id="KW-0808">Transferase</keyword>
<gene>
    <name evidence="6" type="ORF">EFY79_09340</name>
</gene>
<evidence type="ECO:0000256" key="4">
    <source>
        <dbReference type="SAM" id="Phobius"/>
    </source>
</evidence>
<accession>A0A3M9NGV5</accession>
<dbReference type="RefSeq" id="WP_123120454.1">
    <property type="nucleotide sequence ID" value="NZ_RJJR01000006.1"/>
</dbReference>
<keyword evidence="4" id="KW-1133">Transmembrane helix</keyword>
<dbReference type="GO" id="GO:0003841">
    <property type="term" value="F:1-acylglycerol-3-phosphate O-acyltransferase activity"/>
    <property type="evidence" value="ECO:0007669"/>
    <property type="project" value="TreeGrafter"/>
</dbReference>
<reference evidence="6 7" key="1">
    <citation type="submission" date="2018-11" db="EMBL/GenBank/DDBJ databases">
        <title>Draft genome sequence of Ferruginibacter sp. BO-59.</title>
        <authorList>
            <person name="Im W.T."/>
        </authorList>
    </citation>
    <scope>NUCLEOTIDE SEQUENCE [LARGE SCALE GENOMIC DNA]</scope>
    <source>
        <strain evidence="6 7">BO-59</strain>
    </source>
</reference>
<evidence type="ECO:0000256" key="3">
    <source>
        <dbReference type="ARBA" id="ARBA00023315"/>
    </source>
</evidence>
<evidence type="ECO:0000256" key="1">
    <source>
        <dbReference type="ARBA" id="ARBA00005189"/>
    </source>
</evidence>
<dbReference type="AlphaFoldDB" id="A0A3M9NGV5"/>
<keyword evidence="3 6" id="KW-0012">Acyltransferase</keyword>
<keyword evidence="4" id="KW-0472">Membrane</keyword>
<feature type="transmembrane region" description="Helical" evidence="4">
    <location>
        <begin position="45"/>
        <end position="67"/>
    </location>
</feature>
<dbReference type="CDD" id="cd07989">
    <property type="entry name" value="LPLAT_AGPAT-like"/>
    <property type="match status" value="1"/>
</dbReference>
<comment type="caution">
    <text evidence="6">The sequence shown here is derived from an EMBL/GenBank/DDBJ whole genome shotgun (WGS) entry which is preliminary data.</text>
</comment>
<dbReference type="SMART" id="SM00563">
    <property type="entry name" value="PlsC"/>
    <property type="match status" value="1"/>
</dbReference>
<proteinExistence type="predicted"/>
<dbReference type="PANTHER" id="PTHR10434:SF11">
    <property type="entry name" value="1-ACYL-SN-GLYCEROL-3-PHOSPHATE ACYLTRANSFERASE"/>
    <property type="match status" value="1"/>
</dbReference>
<protein>
    <submittedName>
        <fullName evidence="6">1-acyl-sn-glycerol-3-phosphate acyltransferase</fullName>
    </submittedName>
</protein>
<dbReference type="OrthoDB" id="9803035at2"/>
<dbReference type="PANTHER" id="PTHR10434">
    <property type="entry name" value="1-ACYL-SN-GLYCEROL-3-PHOSPHATE ACYLTRANSFERASE"/>
    <property type="match status" value="1"/>
</dbReference>
<feature type="transmembrane region" description="Helical" evidence="4">
    <location>
        <begin position="12"/>
        <end position="33"/>
    </location>
</feature>
<dbReference type="Pfam" id="PF01553">
    <property type="entry name" value="Acyltransferase"/>
    <property type="match status" value="1"/>
</dbReference>
<feature type="domain" description="Phospholipid/glycerol acyltransferase" evidence="5">
    <location>
        <begin position="79"/>
        <end position="194"/>
    </location>
</feature>
<keyword evidence="7" id="KW-1185">Reference proteome</keyword>
<evidence type="ECO:0000313" key="7">
    <source>
        <dbReference type="Proteomes" id="UP000267223"/>
    </source>
</evidence>
<evidence type="ECO:0000256" key="2">
    <source>
        <dbReference type="ARBA" id="ARBA00022679"/>
    </source>
</evidence>
<evidence type="ECO:0000259" key="5">
    <source>
        <dbReference type="SMART" id="SM00563"/>
    </source>
</evidence>
<name>A0A3M9NGV5_9BACT</name>
<dbReference type="GO" id="GO:0006654">
    <property type="term" value="P:phosphatidic acid biosynthetic process"/>
    <property type="evidence" value="ECO:0007669"/>
    <property type="project" value="TreeGrafter"/>
</dbReference>
<sequence>MRILRKLLLFLFTIYGFAIFLIWMLILMPLFLYAFMQESIRGGNIIYRVCRFWADAFFVMTGISYYNVGRPTYKMNEEYIFVSNHISYLDIVMMMKVIRKRKIRILGKAEMTKIPIFGAIYKRGTVSVDRSSVKNRLRSINELIEFLRRKISVFICPEGTFNTSHRPLKSFYDGAFRIAIETQKPILPVLFLDTYDRLSYKSIFSLNPGKCRSVFLEPTDTTGLSLHDLPELKKKIFHQMETALIEYKATWIQK</sequence>
<dbReference type="SUPFAM" id="SSF69593">
    <property type="entry name" value="Glycerol-3-phosphate (1)-acyltransferase"/>
    <property type="match status" value="1"/>
</dbReference>
<organism evidence="6 7">
    <name type="scientific">Hanamia caeni</name>
    <dbReference type="NCBI Taxonomy" id="2294116"/>
    <lineage>
        <taxon>Bacteria</taxon>
        <taxon>Pseudomonadati</taxon>
        <taxon>Bacteroidota</taxon>
        <taxon>Chitinophagia</taxon>
        <taxon>Chitinophagales</taxon>
        <taxon>Chitinophagaceae</taxon>
        <taxon>Hanamia</taxon>
    </lineage>
</organism>
<evidence type="ECO:0000313" key="6">
    <source>
        <dbReference type="EMBL" id="RNI36971.1"/>
    </source>
</evidence>
<keyword evidence="4" id="KW-0812">Transmembrane</keyword>
<comment type="pathway">
    <text evidence="1">Lipid metabolism.</text>
</comment>
<dbReference type="EMBL" id="RJJR01000006">
    <property type="protein sequence ID" value="RNI36971.1"/>
    <property type="molecule type" value="Genomic_DNA"/>
</dbReference>